<evidence type="ECO:0000313" key="1">
    <source>
        <dbReference type="EMBL" id="KAF2477136.1"/>
    </source>
</evidence>
<feature type="non-terminal residue" evidence="1">
    <location>
        <position position="1"/>
    </location>
</feature>
<organism evidence="1 2">
    <name type="scientific">Lindgomyces ingoldianus</name>
    <dbReference type="NCBI Taxonomy" id="673940"/>
    <lineage>
        <taxon>Eukaryota</taxon>
        <taxon>Fungi</taxon>
        <taxon>Dikarya</taxon>
        <taxon>Ascomycota</taxon>
        <taxon>Pezizomycotina</taxon>
        <taxon>Dothideomycetes</taxon>
        <taxon>Pleosporomycetidae</taxon>
        <taxon>Pleosporales</taxon>
        <taxon>Lindgomycetaceae</taxon>
        <taxon>Lindgomyces</taxon>
    </lineage>
</organism>
<proteinExistence type="predicted"/>
<dbReference type="Proteomes" id="UP000799755">
    <property type="component" value="Unassembled WGS sequence"/>
</dbReference>
<name>A0ACB6RD62_9PLEO</name>
<gene>
    <name evidence="1" type="ORF">BDR25DRAFT_208942</name>
</gene>
<accession>A0ACB6RD62</accession>
<reference evidence="1" key="1">
    <citation type="journal article" date="2020" name="Stud. Mycol.">
        <title>101 Dothideomycetes genomes: a test case for predicting lifestyles and emergence of pathogens.</title>
        <authorList>
            <person name="Haridas S."/>
            <person name="Albert R."/>
            <person name="Binder M."/>
            <person name="Bloem J."/>
            <person name="Labutti K."/>
            <person name="Salamov A."/>
            <person name="Andreopoulos B."/>
            <person name="Baker S."/>
            <person name="Barry K."/>
            <person name="Bills G."/>
            <person name="Bluhm B."/>
            <person name="Cannon C."/>
            <person name="Castanera R."/>
            <person name="Culley D."/>
            <person name="Daum C."/>
            <person name="Ezra D."/>
            <person name="Gonzalez J."/>
            <person name="Henrissat B."/>
            <person name="Kuo A."/>
            <person name="Liang C."/>
            <person name="Lipzen A."/>
            <person name="Lutzoni F."/>
            <person name="Magnuson J."/>
            <person name="Mondo S."/>
            <person name="Nolan M."/>
            <person name="Ohm R."/>
            <person name="Pangilinan J."/>
            <person name="Park H.-J."/>
            <person name="Ramirez L."/>
            <person name="Alfaro M."/>
            <person name="Sun H."/>
            <person name="Tritt A."/>
            <person name="Yoshinaga Y."/>
            <person name="Zwiers L.-H."/>
            <person name="Turgeon B."/>
            <person name="Goodwin S."/>
            <person name="Spatafora J."/>
            <person name="Crous P."/>
            <person name="Grigoriev I."/>
        </authorList>
    </citation>
    <scope>NUCLEOTIDE SEQUENCE</scope>
    <source>
        <strain evidence="1">ATCC 200398</strain>
    </source>
</reference>
<keyword evidence="2" id="KW-1185">Reference proteome</keyword>
<sequence length="69" mass="8021">HNTGSFANSTKHYKYVNSVLKKELGQLYIRVPSFFNAYFKSVLDLELVAQAVFNKCKERDNLLYKKESS</sequence>
<dbReference type="EMBL" id="MU003493">
    <property type="protein sequence ID" value="KAF2477136.1"/>
    <property type="molecule type" value="Genomic_DNA"/>
</dbReference>
<evidence type="ECO:0000313" key="2">
    <source>
        <dbReference type="Proteomes" id="UP000799755"/>
    </source>
</evidence>
<comment type="caution">
    <text evidence="1">The sequence shown here is derived from an EMBL/GenBank/DDBJ whole genome shotgun (WGS) entry which is preliminary data.</text>
</comment>
<protein>
    <submittedName>
        <fullName evidence="1">Uncharacterized protein</fullName>
    </submittedName>
</protein>